<dbReference type="Gene3D" id="3.20.20.210">
    <property type="match status" value="1"/>
</dbReference>
<dbReference type="RefSeq" id="WP_249242305.1">
    <property type="nucleotide sequence ID" value="NZ_CP096649.1"/>
</dbReference>
<evidence type="ECO:0000313" key="3">
    <source>
        <dbReference type="Proteomes" id="UP000831151"/>
    </source>
</evidence>
<dbReference type="InterPro" id="IPR038071">
    <property type="entry name" value="UROD/MetE-like_sf"/>
</dbReference>
<dbReference type="KEGG" id="fms:M1R53_05665"/>
<evidence type="ECO:0000259" key="1">
    <source>
        <dbReference type="Pfam" id="PF01208"/>
    </source>
</evidence>
<dbReference type="PANTHER" id="PTHR47099">
    <property type="entry name" value="METHYLCOBAMIDE:COM METHYLTRANSFERASE MTBA"/>
    <property type="match status" value="1"/>
</dbReference>
<dbReference type="GO" id="GO:0006779">
    <property type="term" value="P:porphyrin-containing compound biosynthetic process"/>
    <property type="evidence" value="ECO:0007669"/>
    <property type="project" value="InterPro"/>
</dbReference>
<keyword evidence="3" id="KW-1185">Reference proteome</keyword>
<sequence>MYFEDEMTPKERMIAFSKGEAIDRIPVVPDMGVTMAWYIGKKTNDYYTSSDVITETEIALFNRFHHDNICVSTTLRGMAEAMGSVMNYPDDNISNLREPVVKTEEDIDKLELIDPWKDGHLHVLLEALEKIRDALGDVADIGASMTAPFTVAASVLGTENMLRWIVKKKEAFHRLMDIITRNNAEYIKALGKIGFGTGFCDPVSSTSMIRPAQYREFSLPYFKRNVEDVKKYCGGAPTIHICGKSKDIWEDVVSAGVGNFSIDNCEDLAEAKRIMGDKVVITGNVPPVDAIYLGNDDIIKEEVKKCVAKAWDSPKGYILCTGCQIPKNSPIENIDSFMKWGRYYGKMPMDTSKLV</sequence>
<dbReference type="EMBL" id="CP096649">
    <property type="protein sequence ID" value="UQK58724.1"/>
    <property type="molecule type" value="Genomic_DNA"/>
</dbReference>
<reference evidence="2" key="1">
    <citation type="submission" date="2022-04" db="EMBL/GenBank/DDBJ databases">
        <title>Complete genome sequences of Ezakiella coagulans and Fenollaria massiliensis.</title>
        <authorList>
            <person name="France M.T."/>
            <person name="Clifford J."/>
            <person name="Narina S."/>
            <person name="Rutt L."/>
            <person name="Ravel J."/>
        </authorList>
    </citation>
    <scope>NUCLEOTIDE SEQUENCE</scope>
    <source>
        <strain evidence="2">C0061C2</strain>
    </source>
</reference>
<dbReference type="CDD" id="cd03465">
    <property type="entry name" value="URO-D_like"/>
    <property type="match status" value="1"/>
</dbReference>
<proteinExistence type="predicted"/>
<gene>
    <name evidence="2" type="ORF">M1R53_05665</name>
</gene>
<dbReference type="PANTHER" id="PTHR47099:SF1">
    <property type="entry name" value="METHYLCOBAMIDE:COM METHYLTRANSFERASE MTBA"/>
    <property type="match status" value="1"/>
</dbReference>
<dbReference type="AlphaFoldDB" id="A0A9E7DIP1"/>
<dbReference type="InterPro" id="IPR052024">
    <property type="entry name" value="Methanogen_methyltrans"/>
</dbReference>
<accession>A0A9E7DIP1</accession>
<evidence type="ECO:0000313" key="2">
    <source>
        <dbReference type="EMBL" id="UQK58724.1"/>
    </source>
</evidence>
<dbReference type="SUPFAM" id="SSF51726">
    <property type="entry name" value="UROD/MetE-like"/>
    <property type="match status" value="1"/>
</dbReference>
<dbReference type="Proteomes" id="UP000831151">
    <property type="component" value="Chromosome"/>
</dbReference>
<name>A0A9E7DIP1_9FIRM</name>
<dbReference type="Pfam" id="PF01208">
    <property type="entry name" value="URO-D"/>
    <property type="match status" value="1"/>
</dbReference>
<organism evidence="2 3">
    <name type="scientific">Fenollaria massiliensis</name>
    <dbReference type="NCBI Taxonomy" id="938288"/>
    <lineage>
        <taxon>Bacteria</taxon>
        <taxon>Bacillati</taxon>
        <taxon>Bacillota</taxon>
        <taxon>Clostridia</taxon>
        <taxon>Eubacteriales</taxon>
        <taxon>Fenollaria</taxon>
    </lineage>
</organism>
<dbReference type="GO" id="GO:0004853">
    <property type="term" value="F:uroporphyrinogen decarboxylase activity"/>
    <property type="evidence" value="ECO:0007669"/>
    <property type="project" value="InterPro"/>
</dbReference>
<dbReference type="InterPro" id="IPR000257">
    <property type="entry name" value="Uroporphyrinogen_deCOase"/>
</dbReference>
<protein>
    <submittedName>
        <fullName evidence="2">Uroporphyrinogen decarboxylase family protein</fullName>
    </submittedName>
</protein>
<feature type="domain" description="Uroporphyrinogen decarboxylase (URO-D)" evidence="1">
    <location>
        <begin position="8"/>
        <end position="340"/>
    </location>
</feature>